<evidence type="ECO:0000313" key="2">
    <source>
        <dbReference type="EMBL" id="KAK6343899.1"/>
    </source>
</evidence>
<accession>A0AAV9ULN4</accession>
<dbReference type="Proteomes" id="UP001375240">
    <property type="component" value="Unassembled WGS sequence"/>
</dbReference>
<comment type="caution">
    <text evidence="2">The sequence shown here is derived from an EMBL/GenBank/DDBJ whole genome shotgun (WGS) entry which is preliminary data.</text>
</comment>
<evidence type="ECO:0000313" key="3">
    <source>
        <dbReference type="Proteomes" id="UP001375240"/>
    </source>
</evidence>
<dbReference type="AlphaFoldDB" id="A0AAV9ULN4"/>
<sequence>MPPNTGFDGPPHQPLQGRCPPAIPKPRMQEGRSITNTFLAGVFSNAGPYYRTLTEDWRAVNPDAIFSKFKKCAQAAVEINRRPDSTDGDAAFRLSPRVPFSFQSHRAVQQTYDVFLGQLRVWPMSSTSYALISDMLLSTENDDGPDSKRKRDYLWLFKWAVTEFERREKKKTRRMEKQAIRAATAPAPQVATPANLTIAPDNTIPNANADFADANIRSPESPPRRRTSARTSIKVSDICNASSTN</sequence>
<organism evidence="2 3">
    <name type="scientific">Orbilia brochopaga</name>
    <dbReference type="NCBI Taxonomy" id="3140254"/>
    <lineage>
        <taxon>Eukaryota</taxon>
        <taxon>Fungi</taxon>
        <taxon>Dikarya</taxon>
        <taxon>Ascomycota</taxon>
        <taxon>Pezizomycotina</taxon>
        <taxon>Orbiliomycetes</taxon>
        <taxon>Orbiliales</taxon>
        <taxon>Orbiliaceae</taxon>
        <taxon>Orbilia</taxon>
    </lineage>
</organism>
<reference evidence="2 3" key="1">
    <citation type="submission" date="2019-10" db="EMBL/GenBank/DDBJ databases">
        <authorList>
            <person name="Palmer J.M."/>
        </authorList>
    </citation>
    <scope>NUCLEOTIDE SEQUENCE [LARGE SCALE GENOMIC DNA]</scope>
    <source>
        <strain evidence="2 3">TWF696</strain>
    </source>
</reference>
<feature type="region of interest" description="Disordered" evidence="1">
    <location>
        <begin position="213"/>
        <end position="245"/>
    </location>
</feature>
<protein>
    <submittedName>
        <fullName evidence="2">Uncharacterized protein</fullName>
    </submittedName>
</protein>
<evidence type="ECO:0000256" key="1">
    <source>
        <dbReference type="SAM" id="MobiDB-lite"/>
    </source>
</evidence>
<gene>
    <name evidence="2" type="ORF">TWF696_007553</name>
</gene>
<proteinExistence type="predicted"/>
<name>A0AAV9ULN4_9PEZI</name>
<keyword evidence="3" id="KW-1185">Reference proteome</keyword>
<dbReference type="EMBL" id="JAVHNQ010000006">
    <property type="protein sequence ID" value="KAK6343899.1"/>
    <property type="molecule type" value="Genomic_DNA"/>
</dbReference>
<feature type="region of interest" description="Disordered" evidence="1">
    <location>
        <begin position="1"/>
        <end position="28"/>
    </location>
</feature>